<organism evidence="1">
    <name type="scientific">marine metagenome</name>
    <dbReference type="NCBI Taxonomy" id="408172"/>
    <lineage>
        <taxon>unclassified sequences</taxon>
        <taxon>metagenomes</taxon>
        <taxon>ecological metagenomes</taxon>
    </lineage>
</organism>
<dbReference type="AlphaFoldDB" id="A0A382C7U8"/>
<gene>
    <name evidence="1" type="ORF">METZ01_LOCUS174645</name>
</gene>
<dbReference type="InterPro" id="IPR012337">
    <property type="entry name" value="RNaseH-like_sf"/>
</dbReference>
<dbReference type="InterPro" id="IPR037027">
    <property type="entry name" value="YqgF/RNaseH-like_dom_sf"/>
</dbReference>
<dbReference type="EMBL" id="UINC01033081">
    <property type="protein sequence ID" value="SVB21791.1"/>
    <property type="molecule type" value="Genomic_DNA"/>
</dbReference>
<dbReference type="PANTHER" id="PTHR33317:SF4">
    <property type="entry name" value="POLYNUCLEOTIDYL TRANSFERASE, RIBONUCLEASE H-LIKE SUPERFAMILY PROTEIN"/>
    <property type="match status" value="1"/>
</dbReference>
<dbReference type="GO" id="GO:0000967">
    <property type="term" value="P:rRNA 5'-end processing"/>
    <property type="evidence" value="ECO:0007669"/>
    <property type="project" value="TreeGrafter"/>
</dbReference>
<dbReference type="Gene3D" id="3.30.420.140">
    <property type="entry name" value="YqgF/RNase H-like domain"/>
    <property type="match status" value="1"/>
</dbReference>
<dbReference type="GO" id="GO:0005829">
    <property type="term" value="C:cytosol"/>
    <property type="evidence" value="ECO:0007669"/>
    <property type="project" value="TreeGrafter"/>
</dbReference>
<dbReference type="CDD" id="cd16964">
    <property type="entry name" value="YqgF"/>
    <property type="match status" value="1"/>
</dbReference>
<sequence>MALSDAMEVIATPLDHLERKSDNLAVKAIVQAIYDLNVELLLIGIPLDQDGHVSRQGEKIKSFQSQLKESVKIPIQYWDEGFSTQDAEALLYASGKFRIKQKGIIDSAAAAVILQSYMNRVK</sequence>
<accession>A0A382C7U8</accession>
<dbReference type="SUPFAM" id="SSF53098">
    <property type="entry name" value="Ribonuclease H-like"/>
    <property type="match status" value="1"/>
</dbReference>
<evidence type="ECO:0000313" key="1">
    <source>
        <dbReference type="EMBL" id="SVB21791.1"/>
    </source>
</evidence>
<dbReference type="NCBIfam" id="TIGR00250">
    <property type="entry name" value="RNAse_H_YqgF"/>
    <property type="match status" value="1"/>
</dbReference>
<dbReference type="Pfam" id="PF03652">
    <property type="entry name" value="RuvX"/>
    <property type="match status" value="1"/>
</dbReference>
<protein>
    <recommendedName>
        <fullName evidence="2">YqgF/RNase H-like domain-containing protein</fullName>
    </recommendedName>
</protein>
<evidence type="ECO:0008006" key="2">
    <source>
        <dbReference type="Google" id="ProtNLM"/>
    </source>
</evidence>
<dbReference type="InterPro" id="IPR005227">
    <property type="entry name" value="YqgF"/>
</dbReference>
<proteinExistence type="predicted"/>
<name>A0A382C7U8_9ZZZZ</name>
<dbReference type="PANTHER" id="PTHR33317">
    <property type="entry name" value="POLYNUCLEOTIDYL TRANSFERASE, RIBONUCLEASE H-LIKE SUPERFAMILY PROTEIN"/>
    <property type="match status" value="1"/>
</dbReference>
<reference evidence="1" key="1">
    <citation type="submission" date="2018-05" db="EMBL/GenBank/DDBJ databases">
        <authorList>
            <person name="Lanie J.A."/>
            <person name="Ng W.-L."/>
            <person name="Kazmierczak K.M."/>
            <person name="Andrzejewski T.M."/>
            <person name="Davidsen T.M."/>
            <person name="Wayne K.J."/>
            <person name="Tettelin H."/>
            <person name="Glass J.I."/>
            <person name="Rusch D."/>
            <person name="Podicherti R."/>
            <person name="Tsui H.-C.T."/>
            <person name="Winkler M.E."/>
        </authorList>
    </citation>
    <scope>NUCLEOTIDE SEQUENCE</scope>
</reference>